<accession>A0A238VK87</accession>
<feature type="transmembrane region" description="Helical" evidence="1">
    <location>
        <begin position="69"/>
        <end position="89"/>
    </location>
</feature>
<organism evidence="2 3">
    <name type="scientific">Lutibacter flavus</name>
    <dbReference type="NCBI Taxonomy" id="691689"/>
    <lineage>
        <taxon>Bacteria</taxon>
        <taxon>Pseudomonadati</taxon>
        <taxon>Bacteroidota</taxon>
        <taxon>Flavobacteriia</taxon>
        <taxon>Flavobacteriales</taxon>
        <taxon>Flavobacteriaceae</taxon>
        <taxon>Lutibacter</taxon>
    </lineage>
</organism>
<feature type="transmembrane region" description="Helical" evidence="1">
    <location>
        <begin position="127"/>
        <end position="146"/>
    </location>
</feature>
<keyword evidence="1" id="KW-1133">Transmembrane helix</keyword>
<sequence length="196" mass="23213">MKTNIDNRKNIIISLKSYYGERIKGIDKQIQFLKMWNFMNISITIICFGILMTSIISEQLEFDFYKWQKTGLIALLSLIVFLNLPNAIFELKLLKHFKKINNYNDFNGIEKLNNDLKFQIDKLNNRIRTNIIQVILGILILFMSAWQTMNENNPYWEYMKIPIILFFGFIIIKFIIVNKKLTENIQKVENTVANTS</sequence>
<gene>
    <name evidence="2" type="ORF">SAMN04488111_0640</name>
</gene>
<protein>
    <submittedName>
        <fullName evidence="2">Uncharacterized protein</fullName>
    </submittedName>
</protein>
<evidence type="ECO:0000256" key="1">
    <source>
        <dbReference type="SAM" id="Phobius"/>
    </source>
</evidence>
<evidence type="ECO:0000313" key="2">
    <source>
        <dbReference type="EMBL" id="SNR34820.1"/>
    </source>
</evidence>
<dbReference type="AlphaFoldDB" id="A0A238VK87"/>
<feature type="transmembrane region" description="Helical" evidence="1">
    <location>
        <begin position="158"/>
        <end position="177"/>
    </location>
</feature>
<dbReference type="RefSeq" id="WP_089376972.1">
    <property type="nucleotide sequence ID" value="NZ_FZNX01000001.1"/>
</dbReference>
<dbReference type="EMBL" id="FZNX01000001">
    <property type="protein sequence ID" value="SNR34820.1"/>
    <property type="molecule type" value="Genomic_DNA"/>
</dbReference>
<name>A0A238VK87_9FLAO</name>
<keyword evidence="1" id="KW-0812">Transmembrane</keyword>
<keyword evidence="3" id="KW-1185">Reference proteome</keyword>
<reference evidence="3" key="1">
    <citation type="submission" date="2017-06" db="EMBL/GenBank/DDBJ databases">
        <authorList>
            <person name="Varghese N."/>
            <person name="Submissions S."/>
        </authorList>
    </citation>
    <scope>NUCLEOTIDE SEQUENCE [LARGE SCALE GENOMIC DNA]</scope>
    <source>
        <strain evidence="3">DSM 27993</strain>
    </source>
</reference>
<dbReference type="Proteomes" id="UP000198412">
    <property type="component" value="Unassembled WGS sequence"/>
</dbReference>
<dbReference type="OrthoDB" id="1447166at2"/>
<feature type="transmembrane region" description="Helical" evidence="1">
    <location>
        <begin position="38"/>
        <end position="57"/>
    </location>
</feature>
<proteinExistence type="predicted"/>
<keyword evidence="1" id="KW-0472">Membrane</keyword>
<evidence type="ECO:0000313" key="3">
    <source>
        <dbReference type="Proteomes" id="UP000198412"/>
    </source>
</evidence>